<dbReference type="FunCoup" id="A0A259U2T4">
    <property type="interactions" value="20"/>
</dbReference>
<feature type="signal peptide" evidence="2">
    <location>
        <begin position="1"/>
        <end position="19"/>
    </location>
</feature>
<dbReference type="InterPro" id="IPR007621">
    <property type="entry name" value="TPM_dom"/>
</dbReference>
<dbReference type="PANTHER" id="PTHR30373:SF2">
    <property type="entry name" value="UPF0603 PROTEIN YGCG"/>
    <property type="match status" value="1"/>
</dbReference>
<dbReference type="Pfam" id="PF04536">
    <property type="entry name" value="TPM_phosphatase"/>
    <property type="match status" value="1"/>
</dbReference>
<reference evidence="4 5" key="1">
    <citation type="submission" date="2016-11" db="EMBL/GenBank/DDBJ databases">
        <title>Study of marine rhodopsin-containing bacteria.</title>
        <authorList>
            <person name="Yoshizawa S."/>
            <person name="Kumagai Y."/>
            <person name="Kogure K."/>
        </authorList>
    </citation>
    <scope>NUCLEOTIDE SEQUENCE [LARGE SCALE GENOMIC DNA]</scope>
    <source>
        <strain evidence="4 5">SG-29</strain>
    </source>
</reference>
<dbReference type="AlphaFoldDB" id="A0A259U2T4"/>
<keyword evidence="1" id="KW-0472">Membrane</keyword>
<organism evidence="4 5">
    <name type="scientific">Rubricoccus marinus</name>
    <dbReference type="NCBI Taxonomy" id="716817"/>
    <lineage>
        <taxon>Bacteria</taxon>
        <taxon>Pseudomonadati</taxon>
        <taxon>Rhodothermota</taxon>
        <taxon>Rhodothermia</taxon>
        <taxon>Rhodothermales</taxon>
        <taxon>Rubricoccaceae</taxon>
        <taxon>Rubricoccus</taxon>
    </lineage>
</organism>
<dbReference type="Proteomes" id="UP000216446">
    <property type="component" value="Unassembled WGS sequence"/>
</dbReference>
<feature type="chain" id="PRO_5013170034" description="TPM domain-containing protein" evidence="2">
    <location>
        <begin position="20"/>
        <end position="272"/>
    </location>
</feature>
<dbReference type="Gene3D" id="3.10.310.50">
    <property type="match status" value="1"/>
</dbReference>
<evidence type="ECO:0000256" key="1">
    <source>
        <dbReference type="SAM" id="Phobius"/>
    </source>
</evidence>
<gene>
    <name evidence="4" type="ORF">BSZ36_15850</name>
</gene>
<sequence length="272" mass="26811">MRVSLLLALLFALASGAAAQRFDLPPVPRDAPVGDFAGVLSPSERMALGRKIMAFGDSSTAQIAVAVVPTVGGADMNEYATALGRAWGVGTAAEDNGVVLLVALNDREIYIATGYGAEGALPDALAGQIIRNVISPRFRQGQFYAGLDEGTNAIIAALSGEYTRDYSNQPVASGEGMGASLFLVLLIFLVFVILASKSRGRPGPPPGGGGGGRRRRSPGVIFIPGGGYSGGFGGGFGGGGSGLGGILGGGGGGGFGGFGGGGFGGGGAGGGW</sequence>
<dbReference type="PANTHER" id="PTHR30373">
    <property type="entry name" value="UPF0603 PROTEIN YGCG"/>
    <property type="match status" value="1"/>
</dbReference>
<evidence type="ECO:0000313" key="4">
    <source>
        <dbReference type="EMBL" id="OZC04319.1"/>
    </source>
</evidence>
<dbReference type="OrthoDB" id="9810918at2"/>
<accession>A0A259U2T4</accession>
<keyword evidence="2" id="KW-0732">Signal</keyword>
<evidence type="ECO:0000256" key="2">
    <source>
        <dbReference type="SAM" id="SignalP"/>
    </source>
</evidence>
<dbReference type="EMBL" id="MQWB01000001">
    <property type="protein sequence ID" value="OZC04319.1"/>
    <property type="molecule type" value="Genomic_DNA"/>
</dbReference>
<dbReference type="InParanoid" id="A0A259U2T4"/>
<keyword evidence="5" id="KW-1185">Reference proteome</keyword>
<name>A0A259U2T4_9BACT</name>
<keyword evidence="1" id="KW-1133">Transmembrane helix</keyword>
<protein>
    <recommendedName>
        <fullName evidence="3">TPM domain-containing protein</fullName>
    </recommendedName>
</protein>
<proteinExistence type="predicted"/>
<keyword evidence="1" id="KW-0812">Transmembrane</keyword>
<evidence type="ECO:0000313" key="5">
    <source>
        <dbReference type="Proteomes" id="UP000216446"/>
    </source>
</evidence>
<feature type="domain" description="TPM" evidence="3">
    <location>
        <begin position="33"/>
        <end position="156"/>
    </location>
</feature>
<dbReference type="RefSeq" id="WP_094550656.1">
    <property type="nucleotide sequence ID" value="NZ_MQWB01000001.1"/>
</dbReference>
<evidence type="ECO:0000259" key="3">
    <source>
        <dbReference type="Pfam" id="PF04536"/>
    </source>
</evidence>
<comment type="caution">
    <text evidence="4">The sequence shown here is derived from an EMBL/GenBank/DDBJ whole genome shotgun (WGS) entry which is preliminary data.</text>
</comment>
<feature type="transmembrane region" description="Helical" evidence="1">
    <location>
        <begin position="176"/>
        <end position="195"/>
    </location>
</feature>